<feature type="region of interest" description="Disordered" evidence="1">
    <location>
        <begin position="1"/>
        <end position="27"/>
    </location>
</feature>
<proteinExistence type="predicted"/>
<evidence type="ECO:0000313" key="2">
    <source>
        <dbReference type="EMBL" id="MPM68666.1"/>
    </source>
</evidence>
<dbReference type="AlphaFoldDB" id="A0A645BTG6"/>
<organism evidence="2">
    <name type="scientific">bioreactor metagenome</name>
    <dbReference type="NCBI Taxonomy" id="1076179"/>
    <lineage>
        <taxon>unclassified sequences</taxon>
        <taxon>metagenomes</taxon>
        <taxon>ecological metagenomes</taxon>
    </lineage>
</organism>
<dbReference type="EMBL" id="VSSQ01022386">
    <property type="protein sequence ID" value="MPM68666.1"/>
    <property type="molecule type" value="Genomic_DNA"/>
</dbReference>
<accession>A0A645BTG6</accession>
<feature type="compositionally biased region" description="Gly residues" evidence="1">
    <location>
        <begin position="1"/>
        <end position="10"/>
    </location>
</feature>
<gene>
    <name evidence="2" type="ORF">SDC9_115600</name>
</gene>
<evidence type="ECO:0000256" key="1">
    <source>
        <dbReference type="SAM" id="MobiDB-lite"/>
    </source>
</evidence>
<comment type="caution">
    <text evidence="2">The sequence shown here is derived from an EMBL/GenBank/DDBJ whole genome shotgun (WGS) entry which is preliminary data.</text>
</comment>
<name>A0A645BTG6_9ZZZZ</name>
<reference evidence="2" key="1">
    <citation type="submission" date="2019-08" db="EMBL/GenBank/DDBJ databases">
        <authorList>
            <person name="Kucharzyk K."/>
            <person name="Murdoch R.W."/>
            <person name="Higgins S."/>
            <person name="Loffler F."/>
        </authorList>
    </citation>
    <scope>NUCLEOTIDE SEQUENCE</scope>
</reference>
<sequence length="51" mass="5841">MLLSYGGLGQGLPLVNRERPQAQDEQREYQYDDEEYGDQSAQVHIITPFQG</sequence>
<feature type="compositionally biased region" description="Basic and acidic residues" evidence="1">
    <location>
        <begin position="16"/>
        <end position="27"/>
    </location>
</feature>
<protein>
    <submittedName>
        <fullName evidence="2">Uncharacterized protein</fullName>
    </submittedName>
</protein>